<dbReference type="Pfam" id="PF00096">
    <property type="entry name" value="zf-C2H2"/>
    <property type="match status" value="1"/>
</dbReference>
<dbReference type="Proteomes" id="UP000283210">
    <property type="component" value="Chromosome 17"/>
</dbReference>
<evidence type="ECO:0000313" key="10">
    <source>
        <dbReference type="Proteomes" id="UP000283210"/>
    </source>
</evidence>
<evidence type="ECO:0000256" key="7">
    <source>
        <dbReference type="SAM" id="MobiDB-lite"/>
    </source>
</evidence>
<evidence type="ECO:0000256" key="2">
    <source>
        <dbReference type="ARBA" id="ARBA00022737"/>
    </source>
</evidence>
<keyword evidence="2" id="KW-0677">Repeat</keyword>
<evidence type="ECO:0000256" key="3">
    <source>
        <dbReference type="ARBA" id="ARBA00022771"/>
    </source>
</evidence>
<keyword evidence="4" id="KW-0862">Zinc</keyword>
<feature type="domain" description="C2H2-type" evidence="8">
    <location>
        <begin position="204"/>
        <end position="231"/>
    </location>
</feature>
<dbReference type="InterPro" id="IPR013087">
    <property type="entry name" value="Znf_C2H2_type"/>
</dbReference>
<evidence type="ECO:0000256" key="5">
    <source>
        <dbReference type="PROSITE-ProRule" id="PRU00042"/>
    </source>
</evidence>
<evidence type="ECO:0000259" key="8">
    <source>
        <dbReference type="PROSITE" id="PS50157"/>
    </source>
</evidence>
<evidence type="ECO:0000313" key="9">
    <source>
        <dbReference type="EMBL" id="RVE61323.1"/>
    </source>
</evidence>
<keyword evidence="10" id="KW-1185">Reference proteome</keyword>
<dbReference type="Gene3D" id="3.30.160.60">
    <property type="entry name" value="Classic Zinc Finger"/>
    <property type="match status" value="1"/>
</dbReference>
<evidence type="ECO:0000256" key="1">
    <source>
        <dbReference type="ARBA" id="ARBA00022723"/>
    </source>
</evidence>
<dbReference type="AlphaFoldDB" id="A0A437CGH4"/>
<organism evidence="9 10">
    <name type="scientific">Oryzias javanicus</name>
    <name type="common">Javanese ricefish</name>
    <name type="synonym">Aplocheilus javanicus</name>
    <dbReference type="NCBI Taxonomy" id="123683"/>
    <lineage>
        <taxon>Eukaryota</taxon>
        <taxon>Metazoa</taxon>
        <taxon>Chordata</taxon>
        <taxon>Craniata</taxon>
        <taxon>Vertebrata</taxon>
        <taxon>Euteleostomi</taxon>
        <taxon>Actinopterygii</taxon>
        <taxon>Neopterygii</taxon>
        <taxon>Teleostei</taxon>
        <taxon>Neoteleostei</taxon>
        <taxon>Acanthomorphata</taxon>
        <taxon>Ovalentaria</taxon>
        <taxon>Atherinomorphae</taxon>
        <taxon>Beloniformes</taxon>
        <taxon>Adrianichthyidae</taxon>
        <taxon>Oryziinae</taxon>
        <taxon>Oryzias</taxon>
    </lineage>
</organism>
<accession>A0A437CGH4</accession>
<name>A0A437CGH4_ORYJA</name>
<protein>
    <recommendedName>
        <fullName evidence="8">C2H2-type domain-containing protein</fullName>
    </recommendedName>
</protein>
<sequence>MFILERIELTEVFTKQEPNCTVVQNKWKLCNQEMNYIVDQAEPEPPQIKEEPGELCSDQEGQQLVLNQRTDVKVEIESVELSHHHHRLNIIMKPVIKLQKLDLSEKHLFKEETDDEQPLWKPERSSSPDEEIKEEQEEHFICEEGEQLELKQETDALMVAEHDQEKINSKPEPSESPVLEENTQIRNSDAVTIVPNNPSHESSPSCGTCGKVFTRWDSLMAHMRIHTDLTEQQIFEESEAEPLLWKQERSSSLEEEEQEFSEIKEEWEEVYIGEEEEQLELKQETDAFMVTEYDQEKMDSKPESNTYMKSHIPVEQSLLNIVIRNV</sequence>
<feature type="coiled-coil region" evidence="6">
    <location>
        <begin position="246"/>
        <end position="284"/>
    </location>
</feature>
<dbReference type="SUPFAM" id="SSF57667">
    <property type="entry name" value="beta-beta-alpha zinc fingers"/>
    <property type="match status" value="1"/>
</dbReference>
<reference evidence="9 10" key="1">
    <citation type="submission" date="2018-11" db="EMBL/GenBank/DDBJ databases">
        <authorList>
            <person name="Lopez-Roques C."/>
            <person name="Donnadieu C."/>
            <person name="Bouchez O."/>
            <person name="Klopp C."/>
            <person name="Cabau C."/>
            <person name="Zahm M."/>
        </authorList>
    </citation>
    <scope>NUCLEOTIDE SEQUENCE [LARGE SCALE GENOMIC DNA]</scope>
    <source>
        <strain evidence="9">RS831</strain>
        <tissue evidence="9">Whole body</tissue>
    </source>
</reference>
<dbReference type="EMBL" id="CM012453">
    <property type="protein sequence ID" value="RVE61323.1"/>
    <property type="molecule type" value="Genomic_DNA"/>
</dbReference>
<evidence type="ECO:0000256" key="6">
    <source>
        <dbReference type="SAM" id="Coils"/>
    </source>
</evidence>
<proteinExistence type="predicted"/>
<gene>
    <name evidence="9" type="ORF">OJAV_G00169540</name>
</gene>
<feature type="region of interest" description="Disordered" evidence="7">
    <location>
        <begin position="109"/>
        <end position="138"/>
    </location>
</feature>
<keyword evidence="3 5" id="KW-0863">Zinc-finger</keyword>
<keyword evidence="6" id="KW-0175">Coiled coil</keyword>
<dbReference type="GO" id="GO:0008270">
    <property type="term" value="F:zinc ion binding"/>
    <property type="evidence" value="ECO:0007669"/>
    <property type="project" value="UniProtKB-KW"/>
</dbReference>
<evidence type="ECO:0000256" key="4">
    <source>
        <dbReference type="ARBA" id="ARBA00022833"/>
    </source>
</evidence>
<dbReference type="PROSITE" id="PS00028">
    <property type="entry name" value="ZINC_FINGER_C2H2_1"/>
    <property type="match status" value="1"/>
</dbReference>
<dbReference type="FunFam" id="3.30.160.60:FF:000100">
    <property type="entry name" value="Zinc finger 45-like"/>
    <property type="match status" value="1"/>
</dbReference>
<dbReference type="PROSITE" id="PS50157">
    <property type="entry name" value="ZINC_FINGER_C2H2_2"/>
    <property type="match status" value="1"/>
</dbReference>
<reference evidence="9 10" key="2">
    <citation type="submission" date="2019-01" db="EMBL/GenBank/DDBJ databases">
        <title>A chromosome length genome reference of the Java medaka (oryzias javanicus).</title>
        <authorList>
            <person name="Herpin A."/>
            <person name="Takehana Y."/>
            <person name="Naruse K."/>
            <person name="Ansai S."/>
            <person name="Kawaguchi M."/>
        </authorList>
    </citation>
    <scope>NUCLEOTIDE SEQUENCE [LARGE SCALE GENOMIC DNA]</scope>
    <source>
        <strain evidence="9">RS831</strain>
        <tissue evidence="9">Whole body</tissue>
    </source>
</reference>
<keyword evidence="1" id="KW-0479">Metal-binding</keyword>
<dbReference type="InterPro" id="IPR036236">
    <property type="entry name" value="Znf_C2H2_sf"/>
</dbReference>